<gene>
    <name evidence="2" type="ORF">CUN60_11940</name>
</gene>
<organism evidence="2 3">
    <name type="scientific">Aquella oligotrophica</name>
    <dbReference type="NCBI Taxonomy" id="2067065"/>
    <lineage>
        <taxon>Bacteria</taxon>
        <taxon>Pseudomonadati</taxon>
        <taxon>Pseudomonadota</taxon>
        <taxon>Betaproteobacteria</taxon>
        <taxon>Neisseriales</taxon>
        <taxon>Neisseriaceae</taxon>
        <taxon>Aquella</taxon>
    </lineage>
</organism>
<dbReference type="AlphaFoldDB" id="A0A2I7N955"/>
<keyword evidence="3" id="KW-1185">Reference proteome</keyword>
<feature type="transmembrane region" description="Helical" evidence="1">
    <location>
        <begin position="108"/>
        <end position="126"/>
    </location>
</feature>
<protein>
    <recommendedName>
        <fullName evidence="1">Probable queuosine precursor transporter</fullName>
        <shortName evidence="1">Q precursor transporter</shortName>
    </recommendedName>
</protein>
<dbReference type="PANTHER" id="PTHR34300:SF2">
    <property type="entry name" value="QUEUOSINE PRECURSOR TRANSPORTER-RELATED"/>
    <property type="match status" value="1"/>
</dbReference>
<dbReference type="RefSeq" id="WP_102952258.1">
    <property type="nucleotide sequence ID" value="NZ_CP024847.1"/>
</dbReference>
<feature type="transmembrane region" description="Helical" evidence="1">
    <location>
        <begin position="71"/>
        <end position="88"/>
    </location>
</feature>
<keyword evidence="1" id="KW-1133">Transmembrane helix</keyword>
<keyword evidence="1" id="KW-0472">Membrane</keyword>
<sequence>MQQNSIAQYPRYLWFIQLSYTAVILLANWFDIRMIRLGSLETDAGTLIFPFTFILSDLITEVYGYKFARRAIWVGFLFNFVFIAYGQLIIHLPSPDYALETNAKFDSLLGFNARIIIASTISYLCAEPLNSFIMAKLKLKTAGKFMWFRFVGSTAVASCFDSFIFGFLAFYGTMPIHDLIIFNATMWLIKVTIEVLGLPLSLSLARRLKHAEGLDMYDVGTKFSLFSLEAKYLPINNRYQ</sequence>
<evidence type="ECO:0000313" key="2">
    <source>
        <dbReference type="EMBL" id="AUR52972.1"/>
    </source>
</evidence>
<feature type="transmembrane region" description="Helical" evidence="1">
    <location>
        <begin position="44"/>
        <end position="64"/>
    </location>
</feature>
<dbReference type="Proteomes" id="UP000236655">
    <property type="component" value="Chromosome"/>
</dbReference>
<dbReference type="GO" id="GO:0005886">
    <property type="term" value="C:plasma membrane"/>
    <property type="evidence" value="ECO:0007669"/>
    <property type="project" value="UniProtKB-SubCell"/>
</dbReference>
<comment type="function">
    <text evidence="1">Involved in the import of queuosine (Q) precursors, required for Q precursor salvage.</text>
</comment>
<dbReference type="KEGG" id="nba:CUN60_11940"/>
<feature type="transmembrane region" description="Helical" evidence="1">
    <location>
        <begin position="179"/>
        <end position="200"/>
    </location>
</feature>
<dbReference type="GO" id="GO:0022857">
    <property type="term" value="F:transmembrane transporter activity"/>
    <property type="evidence" value="ECO:0007669"/>
    <property type="project" value="UniProtKB-UniRule"/>
</dbReference>
<dbReference type="Pfam" id="PF02592">
    <property type="entry name" value="Vut_1"/>
    <property type="match status" value="1"/>
</dbReference>
<keyword evidence="1" id="KW-1003">Cell membrane</keyword>
<evidence type="ECO:0000256" key="1">
    <source>
        <dbReference type="HAMAP-Rule" id="MF_02088"/>
    </source>
</evidence>
<accession>A0A2I7N955</accession>
<feature type="transmembrane region" description="Helical" evidence="1">
    <location>
        <begin position="147"/>
        <end position="173"/>
    </location>
</feature>
<keyword evidence="1" id="KW-0812">Transmembrane</keyword>
<comment type="similarity">
    <text evidence="1">Belongs to the vitamin uptake transporter (VUT/ECF) (TC 2.A.88) family. Q precursor transporter subfamily.</text>
</comment>
<name>A0A2I7N955_9NEIS</name>
<dbReference type="EMBL" id="CP024847">
    <property type="protein sequence ID" value="AUR52972.1"/>
    <property type="molecule type" value="Genomic_DNA"/>
</dbReference>
<keyword evidence="1" id="KW-0997">Cell inner membrane</keyword>
<proteinExistence type="inferred from homology"/>
<reference evidence="3" key="1">
    <citation type="submission" date="2017-11" db="EMBL/GenBank/DDBJ databases">
        <authorList>
            <person name="Chan K.G."/>
            <person name="Lee L.S."/>
        </authorList>
    </citation>
    <scope>NUCLEOTIDE SEQUENCE [LARGE SCALE GENOMIC DNA]</scope>
    <source>
        <strain evidence="3">DSM 100970</strain>
    </source>
</reference>
<dbReference type="OrthoDB" id="8583039at2"/>
<keyword evidence="1" id="KW-0813">Transport</keyword>
<dbReference type="NCBIfam" id="TIGR00697">
    <property type="entry name" value="queuosine precursor transporter"/>
    <property type="match status" value="1"/>
</dbReference>
<feature type="transmembrane region" description="Helical" evidence="1">
    <location>
        <begin position="12"/>
        <end position="32"/>
    </location>
</feature>
<dbReference type="HAMAP" id="MF_02088">
    <property type="entry name" value="Q_prec_transport"/>
    <property type="match status" value="1"/>
</dbReference>
<evidence type="ECO:0000313" key="3">
    <source>
        <dbReference type="Proteomes" id="UP000236655"/>
    </source>
</evidence>
<dbReference type="PANTHER" id="PTHR34300">
    <property type="entry name" value="QUEUOSINE PRECURSOR TRANSPORTER-RELATED"/>
    <property type="match status" value="1"/>
</dbReference>
<dbReference type="InterPro" id="IPR003744">
    <property type="entry name" value="YhhQ"/>
</dbReference>
<comment type="subcellular location">
    <subcellularLocation>
        <location evidence="1">Cell inner membrane</location>
        <topology evidence="1">Multi-pass membrane protein</topology>
    </subcellularLocation>
</comment>